<gene>
    <name evidence="2" type="ORF">J1N35_040311</name>
</gene>
<name>A0A9D3UDW6_9ROSI</name>
<dbReference type="AlphaFoldDB" id="A0A9D3UDW6"/>
<evidence type="ECO:0000256" key="1">
    <source>
        <dbReference type="SAM" id="MobiDB-lite"/>
    </source>
</evidence>
<reference evidence="2 3" key="1">
    <citation type="journal article" date="2021" name="Plant Biotechnol. J.">
        <title>Multi-omics assisted identification of the key and species-specific regulatory components of drought-tolerant mechanisms in Gossypium stocksii.</title>
        <authorList>
            <person name="Yu D."/>
            <person name="Ke L."/>
            <person name="Zhang D."/>
            <person name="Wu Y."/>
            <person name="Sun Y."/>
            <person name="Mei J."/>
            <person name="Sun J."/>
            <person name="Sun Y."/>
        </authorList>
    </citation>
    <scope>NUCLEOTIDE SEQUENCE [LARGE SCALE GENOMIC DNA]</scope>
    <source>
        <strain evidence="3">cv. E1</strain>
        <tissue evidence="2">Leaf</tissue>
    </source>
</reference>
<sequence>MVTPLGVAILANRNTCDTTVLSEVVRGRQHHTRRPQRTPKNSRSRAAIEARPLSRPIQEEASMTVPPPG</sequence>
<feature type="region of interest" description="Disordered" evidence="1">
    <location>
        <begin position="25"/>
        <end position="69"/>
    </location>
</feature>
<accession>A0A9D3UDW6</accession>
<evidence type="ECO:0000313" key="2">
    <source>
        <dbReference type="EMBL" id="KAH1038568.1"/>
    </source>
</evidence>
<organism evidence="2 3">
    <name type="scientific">Gossypium stocksii</name>
    <dbReference type="NCBI Taxonomy" id="47602"/>
    <lineage>
        <taxon>Eukaryota</taxon>
        <taxon>Viridiplantae</taxon>
        <taxon>Streptophyta</taxon>
        <taxon>Embryophyta</taxon>
        <taxon>Tracheophyta</taxon>
        <taxon>Spermatophyta</taxon>
        <taxon>Magnoliopsida</taxon>
        <taxon>eudicotyledons</taxon>
        <taxon>Gunneridae</taxon>
        <taxon>Pentapetalae</taxon>
        <taxon>rosids</taxon>
        <taxon>malvids</taxon>
        <taxon>Malvales</taxon>
        <taxon>Malvaceae</taxon>
        <taxon>Malvoideae</taxon>
        <taxon>Gossypium</taxon>
    </lineage>
</organism>
<dbReference type="EMBL" id="JAIQCV010000012">
    <property type="protein sequence ID" value="KAH1038568.1"/>
    <property type="molecule type" value="Genomic_DNA"/>
</dbReference>
<feature type="compositionally biased region" description="Basic residues" evidence="1">
    <location>
        <begin position="27"/>
        <end position="43"/>
    </location>
</feature>
<keyword evidence="3" id="KW-1185">Reference proteome</keyword>
<proteinExistence type="predicted"/>
<dbReference type="Proteomes" id="UP000828251">
    <property type="component" value="Unassembled WGS sequence"/>
</dbReference>
<comment type="caution">
    <text evidence="2">The sequence shown here is derived from an EMBL/GenBank/DDBJ whole genome shotgun (WGS) entry which is preliminary data.</text>
</comment>
<evidence type="ECO:0000313" key="3">
    <source>
        <dbReference type="Proteomes" id="UP000828251"/>
    </source>
</evidence>
<protein>
    <submittedName>
        <fullName evidence="2">Uncharacterized protein</fullName>
    </submittedName>
</protein>